<dbReference type="GO" id="GO:0005525">
    <property type="term" value="F:GTP binding"/>
    <property type="evidence" value="ECO:0007669"/>
    <property type="project" value="UniProtKB-KW"/>
</dbReference>
<organism evidence="4 5">
    <name type="scientific">Lactarius akahatsu</name>
    <dbReference type="NCBI Taxonomy" id="416441"/>
    <lineage>
        <taxon>Eukaryota</taxon>
        <taxon>Fungi</taxon>
        <taxon>Dikarya</taxon>
        <taxon>Basidiomycota</taxon>
        <taxon>Agaricomycotina</taxon>
        <taxon>Agaricomycetes</taxon>
        <taxon>Russulales</taxon>
        <taxon>Russulaceae</taxon>
        <taxon>Lactarius</taxon>
    </lineage>
</organism>
<dbReference type="Proteomes" id="UP001201163">
    <property type="component" value="Unassembled WGS sequence"/>
</dbReference>
<dbReference type="PANTHER" id="PTHR42854:SF3">
    <property type="entry name" value="EUKARYOTIC TRANSLATION INITIATION FACTOR 2 SUBUNIT 3-RELATED"/>
    <property type="match status" value="1"/>
</dbReference>
<keyword evidence="3" id="KW-0342">GTP-binding</keyword>
<dbReference type="PANTHER" id="PTHR42854">
    <property type="entry name" value="EUKARYOTIC TRANSLATION INITIATION FACTOR 2 SUBUNIT 3 FAMILY MEMBER"/>
    <property type="match status" value="1"/>
</dbReference>
<evidence type="ECO:0000313" key="5">
    <source>
        <dbReference type="Proteomes" id="UP001201163"/>
    </source>
</evidence>
<keyword evidence="2" id="KW-0648">Protein biosynthesis</keyword>
<reference evidence="4" key="1">
    <citation type="submission" date="2022-01" db="EMBL/GenBank/DDBJ databases">
        <title>Comparative genomics reveals a dynamic genome evolution in the ectomycorrhizal milk-cap (Lactarius) mushrooms.</title>
        <authorList>
            <consortium name="DOE Joint Genome Institute"/>
            <person name="Lebreton A."/>
            <person name="Tang N."/>
            <person name="Kuo A."/>
            <person name="LaButti K."/>
            <person name="Drula E."/>
            <person name="Barry K."/>
            <person name="Clum A."/>
            <person name="Lipzen A."/>
            <person name="Mousain D."/>
            <person name="Ng V."/>
            <person name="Wang R."/>
            <person name="Wang X."/>
            <person name="Dai Y."/>
            <person name="Henrissat B."/>
            <person name="Grigoriev I.V."/>
            <person name="Guerin-Laguette A."/>
            <person name="Yu F."/>
            <person name="Martin F.M."/>
        </authorList>
    </citation>
    <scope>NUCLEOTIDE SEQUENCE</scope>
    <source>
        <strain evidence="4">QP</strain>
    </source>
</reference>
<dbReference type="AlphaFoldDB" id="A0AAD4L769"/>
<keyword evidence="5" id="KW-1185">Reference proteome</keyword>
<evidence type="ECO:0000256" key="1">
    <source>
        <dbReference type="ARBA" id="ARBA00022741"/>
    </source>
</evidence>
<sequence>MNKPGAAIDGWRHRVVTGVLRLGILGAQPTSPPDANLIAHWSLKRSEFGLAPFTGRNCCQPIYSRTTSAGGETNWLQFAVPGGLIGGGTKIDPTLYRTDRLARQTFSAVGKLWQIFTEPETSLFVCSASNRRTRSRPTYRSWLYVDQLPRTEVRADLAKIHLTSPTWTEIGEKVYSSPCPFTFLRSCWAVQFRELGTCATWTVLNAD</sequence>
<proteinExistence type="predicted"/>
<dbReference type="EMBL" id="JAKELL010000093">
    <property type="protein sequence ID" value="KAH8983018.1"/>
    <property type="molecule type" value="Genomic_DNA"/>
</dbReference>
<evidence type="ECO:0000256" key="3">
    <source>
        <dbReference type="ARBA" id="ARBA00023134"/>
    </source>
</evidence>
<comment type="caution">
    <text evidence="4">The sequence shown here is derived from an EMBL/GenBank/DDBJ whole genome shotgun (WGS) entry which is preliminary data.</text>
</comment>
<dbReference type="SUPFAM" id="SSF50447">
    <property type="entry name" value="Translation proteins"/>
    <property type="match status" value="1"/>
</dbReference>
<dbReference type="InterPro" id="IPR009000">
    <property type="entry name" value="Transl_B-barrel_sf"/>
</dbReference>
<gene>
    <name evidence="4" type="ORF">EDB92DRAFT_1819635</name>
</gene>
<keyword evidence="1" id="KW-0547">Nucleotide-binding</keyword>
<name>A0AAD4L769_9AGAM</name>
<dbReference type="InterPro" id="IPR050543">
    <property type="entry name" value="eIF2G"/>
</dbReference>
<dbReference type="GO" id="GO:0001731">
    <property type="term" value="P:formation of translation preinitiation complex"/>
    <property type="evidence" value="ECO:0007669"/>
    <property type="project" value="TreeGrafter"/>
</dbReference>
<accession>A0AAD4L769</accession>
<dbReference type="GO" id="GO:0000049">
    <property type="term" value="F:tRNA binding"/>
    <property type="evidence" value="ECO:0007669"/>
    <property type="project" value="TreeGrafter"/>
</dbReference>
<dbReference type="GO" id="GO:0005829">
    <property type="term" value="C:cytosol"/>
    <property type="evidence" value="ECO:0007669"/>
    <property type="project" value="TreeGrafter"/>
</dbReference>
<evidence type="ECO:0000313" key="4">
    <source>
        <dbReference type="EMBL" id="KAH8983018.1"/>
    </source>
</evidence>
<evidence type="ECO:0000256" key="2">
    <source>
        <dbReference type="ARBA" id="ARBA00022917"/>
    </source>
</evidence>
<dbReference type="GO" id="GO:0005850">
    <property type="term" value="C:eukaryotic translation initiation factor 2 complex"/>
    <property type="evidence" value="ECO:0007669"/>
    <property type="project" value="TreeGrafter"/>
</dbReference>
<protein>
    <submittedName>
        <fullName evidence="4">Uncharacterized protein</fullName>
    </submittedName>
</protein>
<dbReference type="GO" id="GO:0003743">
    <property type="term" value="F:translation initiation factor activity"/>
    <property type="evidence" value="ECO:0007669"/>
    <property type="project" value="TreeGrafter"/>
</dbReference>
<dbReference type="Gene3D" id="2.40.30.10">
    <property type="entry name" value="Translation factors"/>
    <property type="match status" value="1"/>
</dbReference>